<evidence type="ECO:0000256" key="3">
    <source>
        <dbReference type="SAM" id="SignalP"/>
    </source>
</evidence>
<keyword evidence="6" id="KW-1185">Reference proteome</keyword>
<feature type="chain" id="PRO_5038378497" evidence="3">
    <location>
        <begin position="27"/>
        <end position="342"/>
    </location>
</feature>
<evidence type="ECO:0000313" key="5">
    <source>
        <dbReference type="EMBL" id="PFG18649.1"/>
    </source>
</evidence>
<dbReference type="Proteomes" id="UP000224915">
    <property type="component" value="Unassembled WGS sequence"/>
</dbReference>
<name>A0A2A9CYJ2_9MICO</name>
<dbReference type="RefSeq" id="WP_098467900.1">
    <property type="nucleotide sequence ID" value="NZ_PDJD01000001.1"/>
</dbReference>
<dbReference type="Gene3D" id="3.40.630.190">
    <property type="entry name" value="LCP protein"/>
    <property type="match status" value="1"/>
</dbReference>
<protein>
    <submittedName>
        <fullName evidence="5">LytR family transcriptional attenuator</fullName>
    </submittedName>
</protein>
<dbReference type="EMBL" id="PDJD01000001">
    <property type="protein sequence ID" value="PFG18649.1"/>
    <property type="molecule type" value="Genomic_DNA"/>
</dbReference>
<dbReference type="PROSITE" id="PS51257">
    <property type="entry name" value="PROKAR_LIPOPROTEIN"/>
    <property type="match status" value="1"/>
</dbReference>
<evidence type="ECO:0000259" key="4">
    <source>
        <dbReference type="Pfam" id="PF03816"/>
    </source>
</evidence>
<accession>A0A2A9CYJ2</accession>
<organism evidence="5 6">
    <name type="scientific">Serinibacter salmoneus</name>
    <dbReference type="NCBI Taxonomy" id="556530"/>
    <lineage>
        <taxon>Bacteria</taxon>
        <taxon>Bacillati</taxon>
        <taxon>Actinomycetota</taxon>
        <taxon>Actinomycetes</taxon>
        <taxon>Micrococcales</taxon>
        <taxon>Beutenbergiaceae</taxon>
        <taxon>Serinibacter</taxon>
    </lineage>
</organism>
<evidence type="ECO:0000313" key="6">
    <source>
        <dbReference type="Proteomes" id="UP000224915"/>
    </source>
</evidence>
<reference evidence="5 6" key="1">
    <citation type="submission" date="2017-10" db="EMBL/GenBank/DDBJ databases">
        <title>Sequencing the genomes of 1000 actinobacteria strains.</title>
        <authorList>
            <person name="Klenk H.-P."/>
        </authorList>
    </citation>
    <scope>NUCLEOTIDE SEQUENCE [LARGE SCALE GENOMIC DNA]</scope>
    <source>
        <strain evidence="5 6">DSM 21801</strain>
    </source>
</reference>
<feature type="region of interest" description="Disordered" evidence="2">
    <location>
        <begin position="36"/>
        <end position="76"/>
    </location>
</feature>
<comment type="caution">
    <text evidence="5">The sequence shown here is derived from an EMBL/GenBank/DDBJ whole genome shotgun (WGS) entry which is preliminary data.</text>
</comment>
<dbReference type="InterPro" id="IPR004474">
    <property type="entry name" value="LytR_CpsA_psr"/>
</dbReference>
<feature type="compositionally biased region" description="Low complexity" evidence="2">
    <location>
        <begin position="44"/>
        <end position="59"/>
    </location>
</feature>
<gene>
    <name evidence="5" type="ORF">ATL40_0192</name>
</gene>
<dbReference type="PANTHER" id="PTHR33392:SF6">
    <property type="entry name" value="POLYISOPRENYL-TEICHOIC ACID--PEPTIDOGLYCAN TEICHOIC ACID TRANSFERASE TAGU"/>
    <property type="match status" value="1"/>
</dbReference>
<evidence type="ECO:0000256" key="1">
    <source>
        <dbReference type="ARBA" id="ARBA00006068"/>
    </source>
</evidence>
<feature type="signal peptide" evidence="3">
    <location>
        <begin position="1"/>
        <end position="26"/>
    </location>
</feature>
<dbReference type="NCBIfam" id="TIGR00350">
    <property type="entry name" value="lytR_cpsA_psr"/>
    <property type="match status" value="1"/>
</dbReference>
<dbReference type="AlphaFoldDB" id="A0A2A9CYJ2"/>
<sequence length="342" mass="35949">MTRERRFTGRVRTLAAAVLTSILALAACTAAPQAEVTRAPSTIPSAVPSATETTTTPSSSPSPTPSPTPSSPLGEGAVNALLIGTDSRTKGDLTGNADTIMLAHLPADREALYLISFTRDMWVEIPGLGEGKINAAFARGGTQTLVDTVSQMLGGVEVDYVAQSNFDGFIALTRALEGIPVQNKHHSTVTVLSTGRVVDFPEGEIVLENTDGLIYVRERKRLPLGDLDRTERQRAVIVGMLDKIASFADDPAKLAEVLAYVVGNVKITGDLDLTDVTALVPLAGELTREDVVGLMVPITGFGTIDGASVNLVDQAQTAALGEAIREDDLAGYVATYGTDYAP</sequence>
<dbReference type="OrthoDB" id="9782542at2"/>
<feature type="compositionally biased region" description="Pro residues" evidence="2">
    <location>
        <begin position="60"/>
        <end position="70"/>
    </location>
</feature>
<dbReference type="Pfam" id="PF03816">
    <property type="entry name" value="LytR_cpsA_psr"/>
    <property type="match status" value="1"/>
</dbReference>
<dbReference type="InterPro" id="IPR050922">
    <property type="entry name" value="LytR/CpsA/Psr_CW_biosynth"/>
</dbReference>
<proteinExistence type="inferred from homology"/>
<dbReference type="PANTHER" id="PTHR33392">
    <property type="entry name" value="POLYISOPRENYL-TEICHOIC ACID--PEPTIDOGLYCAN TEICHOIC ACID TRANSFERASE TAGU"/>
    <property type="match status" value="1"/>
</dbReference>
<feature type="domain" description="Cell envelope-related transcriptional attenuator" evidence="4">
    <location>
        <begin position="96"/>
        <end position="245"/>
    </location>
</feature>
<keyword evidence="3" id="KW-0732">Signal</keyword>
<comment type="similarity">
    <text evidence="1">Belongs to the LytR/CpsA/Psr (LCP) family.</text>
</comment>
<evidence type="ECO:0000256" key="2">
    <source>
        <dbReference type="SAM" id="MobiDB-lite"/>
    </source>
</evidence>